<reference evidence="10 11" key="1">
    <citation type="submission" date="2020-03" db="EMBL/GenBank/DDBJ databases">
        <title>Dissostichus mawsoni Genome sequencing and assembly.</title>
        <authorList>
            <person name="Park H."/>
        </authorList>
    </citation>
    <scope>NUCLEOTIDE SEQUENCE [LARGE SCALE GENOMIC DNA]</scope>
    <source>
        <strain evidence="10">DM0001</strain>
        <tissue evidence="10">Muscle</tissue>
    </source>
</reference>
<evidence type="ECO:0000256" key="7">
    <source>
        <dbReference type="PROSITE-ProRule" id="PRU00581"/>
    </source>
</evidence>
<dbReference type="PANTHER" id="PTHR10306:SF16">
    <property type="entry name" value="SYNAPTOPORIN"/>
    <property type="match status" value="1"/>
</dbReference>
<dbReference type="PANTHER" id="PTHR10306">
    <property type="entry name" value="SYNAPTOPHYSIN"/>
    <property type="match status" value="1"/>
</dbReference>
<keyword evidence="11" id="KW-1185">Reference proteome</keyword>
<evidence type="ECO:0000313" key="11">
    <source>
        <dbReference type="Proteomes" id="UP000518266"/>
    </source>
</evidence>
<sequence>MKNMPGVKTGIGPDCTRALRDVSSTSGAGGGRLCSTLSFLRLRRALVDAYVFSVFYWPVTAADVRGGGEKGAEGRDRESVVGRWPLPACQAGTQARELSMIFAICAFATCGGYYGHLQVKVDCAGRRPSNLSINIDFGYPFRLIDVHFNAPLCEAKREEIIFLDGDFSSASQFFLTVGVFAFLYSLLATIVYVFYQNNYLKNNRGPLVDFVVTSIFSFMWLVSSCCWAKSLSDIKTATNPTQVLLLISACRAHENKCTATQEPLWSRPNTSVVFGFVNVVLWVGNIWFVFKETGWYKTGQRYPTRSASGKRHSEMRQRLYSGSSFEQPDEGFGPQLSRQGSFNQQVNRQVSFNESQVSLSLPHAYLGKPVIYDRDNKVASQGPMIIVNEM</sequence>
<keyword evidence="6" id="KW-0325">Glycoprotein</keyword>
<keyword evidence="5 7" id="KW-0472">Membrane</keyword>
<evidence type="ECO:0000256" key="2">
    <source>
        <dbReference type="ARBA" id="ARBA00006476"/>
    </source>
</evidence>
<gene>
    <name evidence="10" type="ORF">F7725_016973</name>
</gene>
<feature type="transmembrane region" description="Helical" evidence="8">
    <location>
        <begin position="207"/>
        <end position="230"/>
    </location>
</feature>
<comment type="similarity">
    <text evidence="2">Belongs to the synaptophysin/synaptobrevin family.</text>
</comment>
<evidence type="ECO:0000256" key="4">
    <source>
        <dbReference type="ARBA" id="ARBA00022989"/>
    </source>
</evidence>
<dbReference type="PROSITE" id="PS51225">
    <property type="entry name" value="MARVEL"/>
    <property type="match status" value="1"/>
</dbReference>
<comment type="subcellular location">
    <subcellularLocation>
        <location evidence="1">Membrane</location>
        <topology evidence="1">Multi-pass membrane protein</topology>
    </subcellularLocation>
</comment>
<keyword evidence="3 7" id="KW-0812">Transmembrane</keyword>
<evidence type="ECO:0000256" key="6">
    <source>
        <dbReference type="ARBA" id="ARBA00023180"/>
    </source>
</evidence>
<dbReference type="Pfam" id="PF01284">
    <property type="entry name" value="MARVEL"/>
    <property type="match status" value="1"/>
</dbReference>
<evidence type="ECO:0000256" key="5">
    <source>
        <dbReference type="ARBA" id="ARBA00023136"/>
    </source>
</evidence>
<dbReference type="OrthoDB" id="10006326at2759"/>
<dbReference type="AlphaFoldDB" id="A0A7J5Z3S1"/>
<feature type="transmembrane region" description="Helical" evidence="8">
    <location>
        <begin position="173"/>
        <end position="195"/>
    </location>
</feature>
<evidence type="ECO:0000256" key="3">
    <source>
        <dbReference type="ARBA" id="ARBA00022692"/>
    </source>
</evidence>
<protein>
    <recommendedName>
        <fullName evidence="9">MARVEL domain-containing protein</fullName>
    </recommendedName>
</protein>
<name>A0A7J5Z3S1_DISMA</name>
<dbReference type="Proteomes" id="UP000518266">
    <property type="component" value="Unassembled WGS sequence"/>
</dbReference>
<evidence type="ECO:0000313" key="10">
    <source>
        <dbReference type="EMBL" id="KAF3856250.1"/>
    </source>
</evidence>
<dbReference type="InterPro" id="IPR008253">
    <property type="entry name" value="Marvel"/>
</dbReference>
<comment type="caution">
    <text evidence="10">The sequence shown here is derived from an EMBL/GenBank/DDBJ whole genome shotgun (WGS) entry which is preliminary data.</text>
</comment>
<organism evidence="10 11">
    <name type="scientific">Dissostichus mawsoni</name>
    <name type="common">Antarctic cod</name>
    <dbReference type="NCBI Taxonomy" id="36200"/>
    <lineage>
        <taxon>Eukaryota</taxon>
        <taxon>Metazoa</taxon>
        <taxon>Chordata</taxon>
        <taxon>Craniata</taxon>
        <taxon>Vertebrata</taxon>
        <taxon>Euteleostomi</taxon>
        <taxon>Actinopterygii</taxon>
        <taxon>Neopterygii</taxon>
        <taxon>Teleostei</taxon>
        <taxon>Neoteleostei</taxon>
        <taxon>Acanthomorphata</taxon>
        <taxon>Eupercaria</taxon>
        <taxon>Perciformes</taxon>
        <taxon>Notothenioidei</taxon>
        <taxon>Nototheniidae</taxon>
        <taxon>Dissostichus</taxon>
    </lineage>
</organism>
<dbReference type="GO" id="GO:0030672">
    <property type="term" value="C:synaptic vesicle membrane"/>
    <property type="evidence" value="ECO:0007669"/>
    <property type="project" value="TreeGrafter"/>
</dbReference>
<evidence type="ECO:0000259" key="9">
    <source>
        <dbReference type="PROSITE" id="PS51225"/>
    </source>
</evidence>
<evidence type="ECO:0000256" key="1">
    <source>
        <dbReference type="ARBA" id="ARBA00004141"/>
    </source>
</evidence>
<dbReference type="InterPro" id="IPR001285">
    <property type="entry name" value="Synaptophysin/porin"/>
</dbReference>
<dbReference type="PRINTS" id="PR00220">
    <property type="entry name" value="SYNAPTOPHYSN"/>
</dbReference>
<evidence type="ECO:0000256" key="8">
    <source>
        <dbReference type="SAM" id="Phobius"/>
    </source>
</evidence>
<accession>A0A7J5Z3S1</accession>
<proteinExistence type="inferred from homology"/>
<dbReference type="EMBL" id="JAAKFY010000006">
    <property type="protein sequence ID" value="KAF3856250.1"/>
    <property type="molecule type" value="Genomic_DNA"/>
</dbReference>
<keyword evidence="4 8" id="KW-1133">Transmembrane helix</keyword>
<feature type="domain" description="MARVEL" evidence="9">
    <location>
        <begin position="87"/>
        <end position="294"/>
    </location>
</feature>
<feature type="transmembrane region" description="Helical" evidence="8">
    <location>
        <begin position="272"/>
        <end position="290"/>
    </location>
</feature>